<sequence length="302" mass="34026">MTKYKSFLKIEKTVSLPVAVETNAVLVSWKESLFILTNSIAKRETFVFKISDSFTFEKIKTLPILSTSAYIFESQIIISGSDNEGNAIIVAINFSGEILQKIPLEITPSIWPKVGGTDKIYVAWQEKTDEIKRGILNFNNSEIEQIQQIQVENPPAKLIAVPKTLFAIISEKNKTIVIDLITNEQHSLNISQSITVGQSNEDIYFGWMESNTVCLKFQHSEEKHCVASKNANTGKLQAISGSEAALWLQKQEMDIDGNYQWKSAFIQKDVEVFEIDNFIHTVGAWNGMLVAVQESKIIFLKK</sequence>
<dbReference type="OrthoDB" id="1408380at2"/>
<dbReference type="RefSeq" id="WP_062618997.1">
    <property type="nucleotide sequence ID" value="NZ_JRWG01000001.1"/>
</dbReference>
<gene>
    <name evidence="1" type="ORF">LS48_00770</name>
</gene>
<evidence type="ECO:0000313" key="1">
    <source>
        <dbReference type="EMBL" id="KXO01044.1"/>
    </source>
</evidence>
<dbReference type="Proteomes" id="UP000070138">
    <property type="component" value="Unassembled WGS sequence"/>
</dbReference>
<keyword evidence="2" id="KW-1185">Reference proteome</keyword>
<evidence type="ECO:0008006" key="3">
    <source>
        <dbReference type="Google" id="ProtNLM"/>
    </source>
</evidence>
<dbReference type="AlphaFoldDB" id="A0A137RLN4"/>
<dbReference type="EMBL" id="JRWG01000001">
    <property type="protein sequence ID" value="KXO01044.1"/>
    <property type="molecule type" value="Genomic_DNA"/>
</dbReference>
<name>A0A137RLN4_9FLAO</name>
<accession>A0A137RLN4</accession>
<organism evidence="1 2">
    <name type="scientific">Aequorivita aquimaris</name>
    <dbReference type="NCBI Taxonomy" id="1548749"/>
    <lineage>
        <taxon>Bacteria</taxon>
        <taxon>Pseudomonadati</taxon>
        <taxon>Bacteroidota</taxon>
        <taxon>Flavobacteriia</taxon>
        <taxon>Flavobacteriales</taxon>
        <taxon>Flavobacteriaceae</taxon>
        <taxon>Aequorivita</taxon>
    </lineage>
</organism>
<proteinExistence type="predicted"/>
<dbReference type="STRING" id="1548749.LS48_00770"/>
<protein>
    <recommendedName>
        <fullName evidence="3">WD40 repeat domain-containing protein</fullName>
    </recommendedName>
</protein>
<reference evidence="2" key="1">
    <citation type="submission" date="2014-10" db="EMBL/GenBank/DDBJ databases">
        <title>Genome sequencing of Vitellibacter sp. D-24.</title>
        <authorList>
            <person name="Thevarajoo S."/>
            <person name="Selvaratnam C."/>
            <person name="Goh K.M."/>
            <person name="Chong C.S."/>
        </authorList>
    </citation>
    <scope>NUCLEOTIDE SEQUENCE [LARGE SCALE GENOMIC DNA]</scope>
    <source>
        <strain evidence="2">D-24</strain>
    </source>
</reference>
<comment type="caution">
    <text evidence="1">The sequence shown here is derived from an EMBL/GenBank/DDBJ whole genome shotgun (WGS) entry which is preliminary data.</text>
</comment>
<reference evidence="1 2" key="2">
    <citation type="journal article" date="2016" name="Int. J. Syst. Evol. Microbiol.">
        <title>Vitellibacter aquimaris sp. nov., a marine bacterium isolated from seawater.</title>
        <authorList>
            <person name="Thevarajoo S."/>
            <person name="Selvaratnam C."/>
            <person name="Goh K.M."/>
            <person name="Hong K.W."/>
            <person name="Chan X.Y."/>
            <person name="Chan K.G."/>
            <person name="Chong C.S."/>
        </authorList>
    </citation>
    <scope>NUCLEOTIDE SEQUENCE [LARGE SCALE GENOMIC DNA]</scope>
    <source>
        <strain evidence="1 2">D-24</strain>
    </source>
</reference>
<evidence type="ECO:0000313" key="2">
    <source>
        <dbReference type="Proteomes" id="UP000070138"/>
    </source>
</evidence>